<feature type="compositionally biased region" description="Low complexity" evidence="1">
    <location>
        <begin position="364"/>
        <end position="383"/>
    </location>
</feature>
<feature type="region of interest" description="Disordered" evidence="1">
    <location>
        <begin position="295"/>
        <end position="493"/>
    </location>
</feature>
<feature type="compositionally biased region" description="Low complexity" evidence="1">
    <location>
        <begin position="427"/>
        <end position="441"/>
    </location>
</feature>
<feature type="compositionally biased region" description="Low complexity" evidence="1">
    <location>
        <begin position="85"/>
        <end position="94"/>
    </location>
</feature>
<feature type="region of interest" description="Disordered" evidence="1">
    <location>
        <begin position="1"/>
        <end position="281"/>
    </location>
</feature>
<dbReference type="Proteomes" id="UP001140091">
    <property type="component" value="Unassembled WGS sequence"/>
</dbReference>
<feature type="compositionally biased region" description="Polar residues" evidence="1">
    <location>
        <begin position="329"/>
        <end position="362"/>
    </location>
</feature>
<sequence>MAQPTNAAPHTIKPHRQRSSSMYDVSGGALGLFGATFPPPRPPKSKSRGNIKVVASPPDQNRFPTPSSSESSPKSRKPSPPPSDPVDVASPTSPIAITPFKSRNTSQVSLRNSPPNPEVERILAKPALLRTKPKGARPRSSTMYSTSPISIPTAEQNRSSATISPTAVGQSPFYLASTKPGGKSSSSSSSPVNLSPVKPSSPPQRRIVSKPSATQPFDIGKERSLNRRSGLRVVNTTPPLDEAELPSPLSPSLSDDSDSSANLSIPQFYSNPRASSSEKTMDTMSFALRSLAPAHTPTIDHLSPKILQAGGGSRRKLGSVVAAKEKKSVTASVSSSPMVTANKPGSKSRTPNASSTPVVGSQKSGGASAGSRKTAAASSKSTTPLDSPSVLGPTPIKRRTDFIVSKGGGGDDVDEDQDDDESTINRPSVPVLVPSSSSGPSFTKRKKQHGVPPPLKLAGSNFSKNGGKSTHRRSSRASSIIGTAPLSPRTPLSPALSIMSTVTIATLVGRPRRPTEKELRRRRFAKLTRTLGEDIPPELLAGSSVGKRRIEGGGSKGATQRANTIVVGSRDTKKKAIAGLDVGSRKKTTGVGSRWSGVFTGGGGGGVDGVVRDSSGSGGARLSTHFPLSAPLAGGGGDASGPASPNVLRKYGSLRRKRGMSDGSNAAVEVDAKLANFNNHRVSGSAVKTVKSEAQPPMAPYFEDHPFRMVVEEPEPTAMPTTVVAASPDPRGGTLQPDSHLQRDSVYSMVNDNPWMRASLAFPMQYDSPFIEYAAAAFAGVNVNEVNVSGSVGGGGNRTSTYLTLPPLDFVHSDPTGVHRKEKRDGWSGEWNQPHIKDVIEKLRQL</sequence>
<feature type="compositionally biased region" description="Polar residues" evidence="1">
    <location>
        <begin position="101"/>
        <end position="113"/>
    </location>
</feature>
<reference evidence="2" key="1">
    <citation type="submission" date="2022-06" db="EMBL/GenBank/DDBJ databases">
        <title>Genome Sequence of Candolleomyces eurysporus.</title>
        <authorList>
            <person name="Buettner E."/>
        </authorList>
    </citation>
    <scope>NUCLEOTIDE SEQUENCE</scope>
    <source>
        <strain evidence="2">VTCC 930004</strain>
    </source>
</reference>
<feature type="compositionally biased region" description="Polar residues" evidence="1">
    <location>
        <begin position="265"/>
        <end position="278"/>
    </location>
</feature>
<organism evidence="2 3">
    <name type="scientific">Candolleomyces eurysporus</name>
    <dbReference type="NCBI Taxonomy" id="2828524"/>
    <lineage>
        <taxon>Eukaryota</taxon>
        <taxon>Fungi</taxon>
        <taxon>Dikarya</taxon>
        <taxon>Basidiomycota</taxon>
        <taxon>Agaricomycotina</taxon>
        <taxon>Agaricomycetes</taxon>
        <taxon>Agaricomycetidae</taxon>
        <taxon>Agaricales</taxon>
        <taxon>Agaricineae</taxon>
        <taxon>Psathyrellaceae</taxon>
        <taxon>Candolleomyces</taxon>
    </lineage>
</organism>
<feature type="compositionally biased region" description="Polar residues" evidence="1">
    <location>
        <begin position="139"/>
        <end position="169"/>
    </location>
</feature>
<gene>
    <name evidence="2" type="ORF">H1R20_g8385</name>
</gene>
<feature type="compositionally biased region" description="Low complexity" evidence="1">
    <location>
        <begin position="245"/>
        <end position="264"/>
    </location>
</feature>
<feature type="region of interest" description="Disordered" evidence="1">
    <location>
        <begin position="538"/>
        <end position="561"/>
    </location>
</feature>
<feature type="non-terminal residue" evidence="2">
    <location>
        <position position="846"/>
    </location>
</feature>
<feature type="compositionally biased region" description="Low complexity" evidence="1">
    <location>
        <begin position="177"/>
        <end position="198"/>
    </location>
</feature>
<proteinExistence type="predicted"/>
<evidence type="ECO:0000313" key="2">
    <source>
        <dbReference type="EMBL" id="KAJ2928681.1"/>
    </source>
</evidence>
<comment type="caution">
    <text evidence="2">The sequence shown here is derived from an EMBL/GenBank/DDBJ whole genome shotgun (WGS) entry which is preliminary data.</text>
</comment>
<feature type="compositionally biased region" description="Acidic residues" evidence="1">
    <location>
        <begin position="411"/>
        <end position="422"/>
    </location>
</feature>
<name>A0A9W8J581_9AGAR</name>
<keyword evidence="3" id="KW-1185">Reference proteome</keyword>
<dbReference type="OrthoDB" id="3232670at2759"/>
<protein>
    <submittedName>
        <fullName evidence="2">Uncharacterized protein</fullName>
    </submittedName>
</protein>
<evidence type="ECO:0000313" key="3">
    <source>
        <dbReference type="Proteomes" id="UP001140091"/>
    </source>
</evidence>
<dbReference type="AlphaFoldDB" id="A0A9W8J581"/>
<accession>A0A9W8J581</accession>
<evidence type="ECO:0000256" key="1">
    <source>
        <dbReference type="SAM" id="MobiDB-lite"/>
    </source>
</evidence>
<dbReference type="EMBL" id="JANBPK010000920">
    <property type="protein sequence ID" value="KAJ2928681.1"/>
    <property type="molecule type" value="Genomic_DNA"/>
</dbReference>